<protein>
    <submittedName>
        <fullName evidence="8">Aprataxin</fullName>
    </submittedName>
</protein>
<gene>
    <name evidence="8" type="primary">aptx</name>
</gene>
<evidence type="ECO:0000256" key="4">
    <source>
        <dbReference type="ARBA" id="ARBA00023204"/>
    </source>
</evidence>
<evidence type="ECO:0000256" key="5">
    <source>
        <dbReference type="ARBA" id="ARBA00023242"/>
    </source>
</evidence>
<dbReference type="GO" id="GO:0016787">
    <property type="term" value="F:hydrolase activity"/>
    <property type="evidence" value="ECO:0007669"/>
    <property type="project" value="UniProtKB-KW"/>
</dbReference>
<keyword evidence="2" id="KW-0227">DNA damage</keyword>
<evidence type="ECO:0000313" key="8">
    <source>
        <dbReference type="Ensembl" id="ENSXETP00000096878"/>
    </source>
</evidence>
<comment type="subcellular location">
    <subcellularLocation>
        <location evidence="1">Nucleus</location>
    </subcellularLocation>
</comment>
<dbReference type="GeneTree" id="ENSGT00940000156806"/>
<keyword evidence="3" id="KW-0378">Hydrolase</keyword>
<evidence type="ECO:0000256" key="6">
    <source>
        <dbReference type="SAM" id="MobiDB-lite"/>
    </source>
</evidence>
<evidence type="ECO:0000256" key="1">
    <source>
        <dbReference type="ARBA" id="ARBA00004123"/>
    </source>
</evidence>
<feature type="domain" description="PNK FHA" evidence="7">
    <location>
        <begin position="4"/>
        <end position="74"/>
    </location>
</feature>
<evidence type="ECO:0000256" key="3">
    <source>
        <dbReference type="ARBA" id="ARBA00022801"/>
    </source>
</evidence>
<dbReference type="InterPro" id="IPR041388">
    <property type="entry name" value="FHA_2"/>
</dbReference>
<dbReference type="SUPFAM" id="SSF54197">
    <property type="entry name" value="HIT-like"/>
    <property type="match status" value="1"/>
</dbReference>
<reference evidence="8" key="1">
    <citation type="journal article" date="2010" name="Science">
        <title>The genome of the Western clawed frog Xenopus tropicalis.</title>
        <authorList>
            <person name="Hellsten U."/>
            <person name="Harland R.M."/>
            <person name="Gilchrist M.J."/>
            <person name="Hendrix D."/>
            <person name="Jurka J."/>
            <person name="Kapitonov V."/>
            <person name="Ovcharenko I."/>
            <person name="Putnam N.H."/>
            <person name="Shu S."/>
            <person name="Taher L."/>
            <person name="Blitz I.L."/>
            <person name="Blumberg B."/>
            <person name="Dichmann D.S."/>
            <person name="Dubchak I."/>
            <person name="Amaya E."/>
            <person name="Detter J.C."/>
            <person name="Fletcher R."/>
            <person name="Gerhard D.S."/>
            <person name="Goodstein D."/>
            <person name="Graves T."/>
            <person name="Grigoriev I.V."/>
            <person name="Grimwood J."/>
            <person name="Kawashima T."/>
            <person name="Lindquist E."/>
            <person name="Lucas S.M."/>
            <person name="Mead P.E."/>
            <person name="Mitros T."/>
            <person name="Ogino H."/>
            <person name="Ohta Y."/>
            <person name="Poliakov A.V."/>
            <person name="Pollet N."/>
            <person name="Robert J."/>
            <person name="Salamov A."/>
            <person name="Sater A.K."/>
            <person name="Schmutz J."/>
            <person name="Terry A."/>
            <person name="Vize P.D."/>
            <person name="Warren W.C."/>
            <person name="Wells D."/>
            <person name="Wills A."/>
            <person name="Wilson R.K."/>
            <person name="Zimmerman L.B."/>
            <person name="Zorn A.M."/>
            <person name="Grainger R."/>
            <person name="Grammer T."/>
            <person name="Khokha M.K."/>
            <person name="Richardson P.M."/>
            <person name="Rokhsar D.S."/>
        </authorList>
    </citation>
    <scope>NUCLEOTIDE SEQUENCE [LARGE SCALE GENOMIC DNA]</scope>
    <source>
        <strain evidence="8">Nigerian</strain>
    </source>
</reference>
<evidence type="ECO:0000256" key="2">
    <source>
        <dbReference type="ARBA" id="ARBA00022763"/>
    </source>
</evidence>
<accession>A0A6I8SHX5</accession>
<dbReference type="Gene3D" id="3.30.428.10">
    <property type="entry name" value="HIT-like"/>
    <property type="match status" value="1"/>
</dbReference>
<dbReference type="Bgee" id="ENSXETG00000024143">
    <property type="expression patterns" value="Expressed in egg cell and 13 other cell types or tissues"/>
</dbReference>
<dbReference type="InterPro" id="IPR036265">
    <property type="entry name" value="HIT-like_sf"/>
</dbReference>
<dbReference type="InterPro" id="IPR008984">
    <property type="entry name" value="SMAD_FHA_dom_sf"/>
</dbReference>
<dbReference type="AlphaFoldDB" id="A0A6I8SHX5"/>
<feature type="compositionally biased region" description="Basic and acidic residues" evidence="6">
    <location>
        <begin position="108"/>
        <end position="122"/>
    </location>
</feature>
<organism evidence="8">
    <name type="scientific">Xenopus tropicalis</name>
    <name type="common">Western clawed frog</name>
    <name type="synonym">Silurana tropicalis</name>
    <dbReference type="NCBI Taxonomy" id="8364"/>
    <lineage>
        <taxon>Eukaryota</taxon>
        <taxon>Metazoa</taxon>
        <taxon>Chordata</taxon>
        <taxon>Craniata</taxon>
        <taxon>Vertebrata</taxon>
        <taxon>Euteleostomi</taxon>
        <taxon>Amphibia</taxon>
        <taxon>Batrachia</taxon>
        <taxon>Anura</taxon>
        <taxon>Pipoidea</taxon>
        <taxon>Pipidae</taxon>
        <taxon>Xenopodinae</taxon>
        <taxon>Xenopus</taxon>
        <taxon>Silurana</taxon>
    </lineage>
</organism>
<dbReference type="Xenbase" id="XB-GENE-1015068">
    <property type="gene designation" value="aptx"/>
</dbReference>
<proteinExistence type="predicted"/>
<keyword evidence="5" id="KW-0539">Nucleus</keyword>
<keyword evidence="4" id="KW-0234">DNA repair</keyword>
<dbReference type="InterPro" id="IPR047289">
    <property type="entry name" value="FHA_APTX"/>
</dbReference>
<dbReference type="Ensembl" id="ENSXETT00000074518">
    <property type="protein sequence ID" value="ENSXETP00000096878"/>
    <property type="gene ID" value="ENSXETG00000024143"/>
</dbReference>
<feature type="compositionally biased region" description="Low complexity" evidence="6">
    <location>
        <begin position="142"/>
        <end position="156"/>
    </location>
</feature>
<dbReference type="CDD" id="cd22735">
    <property type="entry name" value="FHA_APTX"/>
    <property type="match status" value="1"/>
</dbReference>
<dbReference type="PANTHER" id="PTHR12486:SF4">
    <property type="entry name" value="APRATAXIN"/>
    <property type="match status" value="1"/>
</dbReference>
<evidence type="ECO:0000259" key="7">
    <source>
        <dbReference type="Pfam" id="PF17913"/>
    </source>
</evidence>
<name>A0A6I8SHX5_XENTR</name>
<dbReference type="GO" id="GO:0005634">
    <property type="term" value="C:nucleus"/>
    <property type="evidence" value="ECO:0007669"/>
    <property type="project" value="UniProtKB-SubCell"/>
</dbReference>
<sequence>MIECWLVSKDGKHGRIRLPHAETVVIGRGPETQITDKKCSRHQVQLMADCNKGYVKVKQLGTNPTSIDGVDIGKEQKVDLKPGHTLHIVNNLYPYVIEFLEGATNPHAKRENENRSSSKRTQENSLNEGTGTSMKLMKKESNISPSSSSGKNSSCSTEEKYNAQEVKSQGHWSQGLKASMQDPTMQVFKDDKVVVIKDKYPKARYHWLVLPWQSIANLKVLRAEHLELVQHMHAVGQKIAKEHSDSKCAPFQLGYHAIPSMRQWLVILKSFKMCKVCIDEVHRQDTDVGQSLQSFVMSNLQDQRKKAWKDIYFTSDLRYDQLALLLLPQPNIFLLTATCPSLAIVCY</sequence>
<dbReference type="FunFam" id="2.60.200.20:FF:000010">
    <property type="entry name" value="aprataxin isoform X1"/>
    <property type="match status" value="1"/>
</dbReference>
<reference evidence="8" key="2">
    <citation type="submission" date="2020-05" db="UniProtKB">
        <authorList>
            <consortium name="Ensembl"/>
        </authorList>
    </citation>
    <scope>IDENTIFICATION</scope>
</reference>
<dbReference type="CDD" id="cd01278">
    <property type="entry name" value="aprataxin_related"/>
    <property type="match status" value="1"/>
</dbReference>
<dbReference type="Pfam" id="PF17913">
    <property type="entry name" value="FHA_2"/>
    <property type="match status" value="1"/>
</dbReference>
<dbReference type="Pfam" id="PF11969">
    <property type="entry name" value="DcpS_C"/>
    <property type="match status" value="1"/>
</dbReference>
<dbReference type="Gene3D" id="2.60.200.20">
    <property type="match status" value="1"/>
</dbReference>
<dbReference type="GO" id="GO:0006281">
    <property type="term" value="P:DNA repair"/>
    <property type="evidence" value="ECO:0007669"/>
    <property type="project" value="UniProtKB-KW"/>
</dbReference>
<dbReference type="SUPFAM" id="SSF49879">
    <property type="entry name" value="SMAD/FHA domain"/>
    <property type="match status" value="1"/>
</dbReference>
<dbReference type="PANTHER" id="PTHR12486">
    <property type="entry name" value="APRATAXIN-RELATED"/>
    <property type="match status" value="1"/>
</dbReference>
<feature type="region of interest" description="Disordered" evidence="6">
    <location>
        <begin position="107"/>
        <end position="176"/>
    </location>
</feature>
<feature type="compositionally biased region" description="Polar residues" evidence="6">
    <location>
        <begin position="123"/>
        <end position="133"/>
    </location>
</feature>